<evidence type="ECO:0000313" key="2">
    <source>
        <dbReference type="EMBL" id="CAF1406454.1"/>
    </source>
</evidence>
<reference evidence="2" key="1">
    <citation type="submission" date="2021-02" db="EMBL/GenBank/DDBJ databases">
        <authorList>
            <person name="Nowell W R."/>
        </authorList>
    </citation>
    <scope>NUCLEOTIDE SEQUENCE</scope>
</reference>
<accession>A0A815LIE3</accession>
<protein>
    <submittedName>
        <fullName evidence="2">Uncharacterized protein</fullName>
    </submittedName>
</protein>
<proteinExistence type="predicted"/>
<comment type="caution">
    <text evidence="2">The sequence shown here is derived from an EMBL/GenBank/DDBJ whole genome shotgun (WGS) entry which is preliminary data.</text>
</comment>
<evidence type="ECO:0000256" key="1">
    <source>
        <dbReference type="SAM" id="Phobius"/>
    </source>
</evidence>
<dbReference type="OrthoDB" id="9971893at2759"/>
<evidence type="ECO:0000313" key="3">
    <source>
        <dbReference type="Proteomes" id="UP000663852"/>
    </source>
</evidence>
<organism evidence="2 3">
    <name type="scientific">Adineta ricciae</name>
    <name type="common">Rotifer</name>
    <dbReference type="NCBI Taxonomy" id="249248"/>
    <lineage>
        <taxon>Eukaryota</taxon>
        <taxon>Metazoa</taxon>
        <taxon>Spiralia</taxon>
        <taxon>Gnathifera</taxon>
        <taxon>Rotifera</taxon>
        <taxon>Eurotatoria</taxon>
        <taxon>Bdelloidea</taxon>
        <taxon>Adinetida</taxon>
        <taxon>Adinetidae</taxon>
        <taxon>Adineta</taxon>
    </lineage>
</organism>
<feature type="transmembrane region" description="Helical" evidence="1">
    <location>
        <begin position="63"/>
        <end position="82"/>
    </location>
</feature>
<gene>
    <name evidence="2" type="ORF">EDS130_LOCUS36394</name>
</gene>
<dbReference type="Proteomes" id="UP000663852">
    <property type="component" value="Unassembled WGS sequence"/>
</dbReference>
<dbReference type="EMBL" id="CAJNOJ010000337">
    <property type="protein sequence ID" value="CAF1406454.1"/>
    <property type="molecule type" value="Genomic_DNA"/>
</dbReference>
<keyword evidence="1" id="KW-0472">Membrane</keyword>
<sequence length="310" mass="36551">MNYCSTYSCSATSSSNGMIKVQGTFDGGSIPPEIYAEQRDPTNSKFFPSMKSLSRHLQSKRRAAVSSLRKTILFFFLLIIQLKKKRERQKFSTLYNVQYKLSFFKMSITRDYSRDSRSYYSRSSSYGNLNRLSTSYSSSNLQRTASTTRIERSYVLPPPPPPPLIWEPLDDPFFFQRRASRLFDDFDRRVTWYVHDDITDREVIKQDTYSYERTVPVTVPVTYREYQSSLSTTRNIPVQYTPLTTVERREKIYRKIDDLNNWTPAPSTLVRTDESYEAREGRRTAVDNWSKQDYQYSDSSHRQRKMSIPY</sequence>
<keyword evidence="1" id="KW-0812">Transmembrane</keyword>
<name>A0A815LIE3_ADIRI</name>
<dbReference type="AlphaFoldDB" id="A0A815LIE3"/>
<keyword evidence="1" id="KW-1133">Transmembrane helix</keyword>